<dbReference type="FunFam" id="1.50.10.20:FF:000006">
    <property type="entry name" value="Mannan endo-1,6-alpha-mannosidase"/>
    <property type="match status" value="1"/>
</dbReference>
<dbReference type="PANTHER" id="PTHR12145:SF41">
    <property type="entry name" value="MANNAN ENDO-1,6-ALPHA-MANNOSIDASE"/>
    <property type="match status" value="1"/>
</dbReference>
<dbReference type="GO" id="GO:0016052">
    <property type="term" value="P:carbohydrate catabolic process"/>
    <property type="evidence" value="ECO:0007669"/>
    <property type="project" value="InterPro"/>
</dbReference>
<feature type="non-terminal residue" evidence="11">
    <location>
        <position position="1"/>
    </location>
</feature>
<evidence type="ECO:0000256" key="3">
    <source>
        <dbReference type="ARBA" id="ARBA00009699"/>
    </source>
</evidence>
<dbReference type="GO" id="GO:0008496">
    <property type="term" value="F:mannan endo-1,6-alpha-mannosidase activity"/>
    <property type="evidence" value="ECO:0007669"/>
    <property type="project" value="UniProtKB-EC"/>
</dbReference>
<keyword evidence="9" id="KW-0326">Glycosidase</keyword>
<evidence type="ECO:0000256" key="6">
    <source>
        <dbReference type="ARBA" id="ARBA00022801"/>
    </source>
</evidence>
<dbReference type="EC" id="3.2.1.101" evidence="4"/>
<dbReference type="Gene3D" id="1.50.10.20">
    <property type="match status" value="1"/>
</dbReference>
<dbReference type="SUPFAM" id="SSF48208">
    <property type="entry name" value="Six-hairpin glycosidases"/>
    <property type="match status" value="1"/>
</dbReference>
<evidence type="ECO:0000256" key="5">
    <source>
        <dbReference type="ARBA" id="ARBA00022729"/>
    </source>
</evidence>
<dbReference type="OMA" id="WAPHTYD"/>
<comment type="caution">
    <text evidence="11">The sequence shown here is derived from an EMBL/GenBank/DDBJ whole genome shotgun (WGS) entry which is preliminary data.</text>
</comment>
<evidence type="ECO:0000256" key="1">
    <source>
        <dbReference type="ARBA" id="ARBA00001452"/>
    </source>
</evidence>
<keyword evidence="8" id="KW-0325">Glycoprotein</keyword>
<feature type="non-terminal residue" evidence="11">
    <location>
        <position position="450"/>
    </location>
</feature>
<proteinExistence type="inferred from homology"/>
<dbReference type="EMBL" id="NCSJ02000102">
    <property type="protein sequence ID" value="RFU30346.1"/>
    <property type="molecule type" value="Genomic_DNA"/>
</dbReference>
<dbReference type="PANTHER" id="PTHR12145">
    <property type="entry name" value="MANNAN ENDO-1,6-ALPHA-MANNOSIDASE DCW1"/>
    <property type="match status" value="1"/>
</dbReference>
<dbReference type="PIRSF" id="PIRSF016302">
    <property type="entry name" value="Man_a_manosd"/>
    <property type="match status" value="1"/>
</dbReference>
<dbReference type="InterPro" id="IPR014480">
    <property type="entry name" value="Mannan-1_6-alpha_mannosidase"/>
</dbReference>
<dbReference type="GO" id="GO:0009272">
    <property type="term" value="P:fungal-type cell wall biogenesis"/>
    <property type="evidence" value="ECO:0007669"/>
    <property type="project" value="TreeGrafter"/>
</dbReference>
<protein>
    <recommendedName>
        <fullName evidence="4">mannan endo-1,6-alpha-mannosidase</fullName>
        <ecNumber evidence="4">3.2.1.101</ecNumber>
    </recommendedName>
</protein>
<keyword evidence="12" id="KW-1185">Reference proteome</keyword>
<dbReference type="Proteomes" id="UP000258309">
    <property type="component" value="Unassembled WGS sequence"/>
</dbReference>
<evidence type="ECO:0000256" key="9">
    <source>
        <dbReference type="ARBA" id="ARBA00023295"/>
    </source>
</evidence>
<organism evidence="11 12">
    <name type="scientific">Scytalidium lignicola</name>
    <name type="common">Hyphomycete</name>
    <dbReference type="NCBI Taxonomy" id="5539"/>
    <lineage>
        <taxon>Eukaryota</taxon>
        <taxon>Fungi</taxon>
        <taxon>Dikarya</taxon>
        <taxon>Ascomycota</taxon>
        <taxon>Pezizomycotina</taxon>
        <taxon>Leotiomycetes</taxon>
        <taxon>Leotiomycetes incertae sedis</taxon>
        <taxon>Scytalidium</taxon>
    </lineage>
</organism>
<reference evidence="11 12" key="1">
    <citation type="submission" date="2018-05" db="EMBL/GenBank/DDBJ databases">
        <title>Draft genome sequence of Scytalidium lignicola DSM 105466, a ubiquitous saprotrophic fungus.</title>
        <authorList>
            <person name="Buettner E."/>
            <person name="Gebauer A.M."/>
            <person name="Hofrichter M."/>
            <person name="Liers C."/>
            <person name="Kellner H."/>
        </authorList>
    </citation>
    <scope>NUCLEOTIDE SEQUENCE [LARGE SCALE GENOMIC DNA]</scope>
    <source>
        <strain evidence="11 12">DSM 105466</strain>
    </source>
</reference>
<dbReference type="InterPro" id="IPR008928">
    <property type="entry name" value="6-hairpin_glycosidase_sf"/>
</dbReference>
<keyword evidence="5" id="KW-0732">Signal</keyword>
<keyword evidence="7" id="KW-0472">Membrane</keyword>
<comment type="catalytic activity">
    <reaction evidence="1">
        <text>Random hydrolysis of (1-&gt;6)-alpha-D-mannosidic linkages in unbranched (1-&gt;6)-mannans.</text>
        <dbReference type="EC" id="3.2.1.101"/>
    </reaction>
</comment>
<keyword evidence="6" id="KW-0378">Hydrolase</keyword>
<evidence type="ECO:0000256" key="8">
    <source>
        <dbReference type="ARBA" id="ARBA00023180"/>
    </source>
</evidence>
<name>A0A3E2HA72_SCYLI</name>
<feature type="region of interest" description="Disordered" evidence="10">
    <location>
        <begin position="395"/>
        <end position="420"/>
    </location>
</feature>
<dbReference type="OrthoDB" id="4187847at2759"/>
<comment type="subcellular location">
    <subcellularLocation>
        <location evidence="2">Endomembrane system</location>
    </subcellularLocation>
</comment>
<evidence type="ECO:0000256" key="2">
    <source>
        <dbReference type="ARBA" id="ARBA00004308"/>
    </source>
</evidence>
<comment type="similarity">
    <text evidence="3">Belongs to the glycosyl hydrolase 76 family.</text>
</comment>
<dbReference type="AlphaFoldDB" id="A0A3E2HA72"/>
<evidence type="ECO:0000256" key="4">
    <source>
        <dbReference type="ARBA" id="ARBA00012350"/>
    </source>
</evidence>
<gene>
    <name evidence="11" type="ORF">B7463_g5993</name>
</gene>
<dbReference type="InterPro" id="IPR005198">
    <property type="entry name" value="Glyco_hydro_76"/>
</dbReference>
<dbReference type="Pfam" id="PF03663">
    <property type="entry name" value="Glyco_hydro_76"/>
    <property type="match status" value="1"/>
</dbReference>
<evidence type="ECO:0000313" key="11">
    <source>
        <dbReference type="EMBL" id="RFU30346.1"/>
    </source>
</evidence>
<evidence type="ECO:0000313" key="12">
    <source>
        <dbReference type="Proteomes" id="UP000258309"/>
    </source>
</evidence>
<accession>A0A3E2HA72</accession>
<evidence type="ECO:0000256" key="10">
    <source>
        <dbReference type="SAM" id="MobiDB-lite"/>
    </source>
</evidence>
<evidence type="ECO:0000256" key="7">
    <source>
        <dbReference type="ARBA" id="ARBA00023136"/>
    </source>
</evidence>
<sequence>MKFNSLYTYATSVCVLAGQAAGAVTLDLSSPDSIKKAASTIAYDLMTYYTGNHTGDVPGNLPDPYYWWEAGAMFGSMVNYWYLTGDTTYNDVTTQALLFQVGDDNNYMPTNQTKTEGNDDQGFWAMAVMLAAEVNFPNPPKDKPQWLSLAQAVFNTQAARWDSDNCNGGLRWQIFTFNAGYNYKNSISNGCFFNLASRLALYTGNQTYADWAERTWQWMEGVGLITPELFVFDGARVTDNCTEKDRNRWSYNHGIYLNGAAALYKYTNGSETWKQRVSQMVESSNIFFNNDIMYEGCEPSGKCNVDQRSFKAYLSRWMASAAKLAPFVHDAIMTKLATSAIAAVKTCTGGNSGNQCGIRWTSGQFDGSTGVGEQMAALEIVQANLIDTVSEQVTADTGGTSEGDASAGTKVTDSQALGNRPATTGDKVGAGILTAMIITGVIGGCAVMVF</sequence>
<dbReference type="GO" id="GO:0012505">
    <property type="term" value="C:endomembrane system"/>
    <property type="evidence" value="ECO:0007669"/>
    <property type="project" value="UniProtKB-SubCell"/>
</dbReference>
<dbReference type="STRING" id="5539.A0A3E2HA72"/>